<keyword evidence="3" id="KW-1185">Reference proteome</keyword>
<accession>A0A2I0XCN3</accession>
<evidence type="ECO:0000313" key="3">
    <source>
        <dbReference type="Proteomes" id="UP000233837"/>
    </source>
</evidence>
<name>A0A2I0XCN3_9ASPA</name>
<feature type="region of interest" description="Disordered" evidence="1">
    <location>
        <begin position="186"/>
        <end position="249"/>
    </location>
</feature>
<organism evidence="2 3">
    <name type="scientific">Dendrobium catenatum</name>
    <dbReference type="NCBI Taxonomy" id="906689"/>
    <lineage>
        <taxon>Eukaryota</taxon>
        <taxon>Viridiplantae</taxon>
        <taxon>Streptophyta</taxon>
        <taxon>Embryophyta</taxon>
        <taxon>Tracheophyta</taxon>
        <taxon>Spermatophyta</taxon>
        <taxon>Magnoliopsida</taxon>
        <taxon>Liliopsida</taxon>
        <taxon>Asparagales</taxon>
        <taxon>Orchidaceae</taxon>
        <taxon>Epidendroideae</taxon>
        <taxon>Malaxideae</taxon>
        <taxon>Dendrobiinae</taxon>
        <taxon>Dendrobium</taxon>
    </lineage>
</organism>
<evidence type="ECO:0000256" key="1">
    <source>
        <dbReference type="SAM" id="MobiDB-lite"/>
    </source>
</evidence>
<protein>
    <submittedName>
        <fullName evidence="2">Uncharacterized protein</fullName>
    </submittedName>
</protein>
<reference evidence="2 3" key="2">
    <citation type="journal article" date="2017" name="Nature">
        <title>The Apostasia genome and the evolution of orchids.</title>
        <authorList>
            <person name="Zhang G.Q."/>
            <person name="Liu K.W."/>
            <person name="Li Z."/>
            <person name="Lohaus R."/>
            <person name="Hsiao Y.Y."/>
            <person name="Niu S.C."/>
            <person name="Wang J.Y."/>
            <person name="Lin Y.C."/>
            <person name="Xu Q."/>
            <person name="Chen L.J."/>
            <person name="Yoshida K."/>
            <person name="Fujiwara S."/>
            <person name="Wang Z.W."/>
            <person name="Zhang Y.Q."/>
            <person name="Mitsuda N."/>
            <person name="Wang M."/>
            <person name="Liu G.H."/>
            <person name="Pecoraro L."/>
            <person name="Huang H.X."/>
            <person name="Xiao X.J."/>
            <person name="Lin M."/>
            <person name="Wu X.Y."/>
            <person name="Wu W.L."/>
            <person name="Chen Y.Y."/>
            <person name="Chang S.B."/>
            <person name="Sakamoto S."/>
            <person name="Ohme-Takagi M."/>
            <person name="Yagi M."/>
            <person name="Zeng S.J."/>
            <person name="Shen C.Y."/>
            <person name="Yeh C.M."/>
            <person name="Luo Y.B."/>
            <person name="Tsai W.C."/>
            <person name="Van de Peer Y."/>
            <person name="Liu Z.J."/>
        </authorList>
    </citation>
    <scope>NUCLEOTIDE SEQUENCE [LARGE SCALE GENOMIC DNA]</scope>
    <source>
        <tissue evidence="2">The whole plant</tissue>
    </source>
</reference>
<dbReference type="EMBL" id="KZ501977">
    <property type="protein sequence ID" value="PKU85659.1"/>
    <property type="molecule type" value="Genomic_DNA"/>
</dbReference>
<feature type="compositionally biased region" description="Basic and acidic residues" evidence="1">
    <location>
        <begin position="194"/>
        <end position="206"/>
    </location>
</feature>
<sequence>MTTNCHRPPAVDGVMEDRRTTGCAIFGGPRDVLSSPPTFGDDRSMVFSGLKISAMGNKPLIINEGGQMMKKQLLEVPGKGKGIIIEEIMEKTGWPIKILNEKVNAMVPRAISENNHMVAGMDNDARGGISKEISVTMVDNNSFQALADLEERETIETSTDIVLDEGKAAVEDNKVIEMDISKNDMEGAASVSTEKFDAESSGKEDSAIPAKKKRSKQLKEFGPINSSTRSQRLELEGKGTLGSNPHNHF</sequence>
<evidence type="ECO:0000313" key="2">
    <source>
        <dbReference type="EMBL" id="PKU85659.1"/>
    </source>
</evidence>
<reference evidence="2 3" key="1">
    <citation type="journal article" date="2016" name="Sci. Rep.">
        <title>The Dendrobium catenatum Lindl. genome sequence provides insights into polysaccharide synthase, floral development and adaptive evolution.</title>
        <authorList>
            <person name="Zhang G.Q."/>
            <person name="Xu Q."/>
            <person name="Bian C."/>
            <person name="Tsai W.C."/>
            <person name="Yeh C.M."/>
            <person name="Liu K.W."/>
            <person name="Yoshida K."/>
            <person name="Zhang L.S."/>
            <person name="Chang S.B."/>
            <person name="Chen F."/>
            <person name="Shi Y."/>
            <person name="Su Y.Y."/>
            <person name="Zhang Y.Q."/>
            <person name="Chen L.J."/>
            <person name="Yin Y."/>
            <person name="Lin M."/>
            <person name="Huang H."/>
            <person name="Deng H."/>
            <person name="Wang Z.W."/>
            <person name="Zhu S.L."/>
            <person name="Zhao X."/>
            <person name="Deng C."/>
            <person name="Niu S.C."/>
            <person name="Huang J."/>
            <person name="Wang M."/>
            <person name="Liu G.H."/>
            <person name="Yang H.J."/>
            <person name="Xiao X.J."/>
            <person name="Hsiao Y.Y."/>
            <person name="Wu W.L."/>
            <person name="Chen Y.Y."/>
            <person name="Mitsuda N."/>
            <person name="Ohme-Takagi M."/>
            <person name="Luo Y.B."/>
            <person name="Van de Peer Y."/>
            <person name="Liu Z.J."/>
        </authorList>
    </citation>
    <scope>NUCLEOTIDE SEQUENCE [LARGE SCALE GENOMIC DNA]</scope>
    <source>
        <tissue evidence="2">The whole plant</tissue>
    </source>
</reference>
<dbReference type="Proteomes" id="UP000233837">
    <property type="component" value="Unassembled WGS sequence"/>
</dbReference>
<dbReference type="AlphaFoldDB" id="A0A2I0XCN3"/>
<proteinExistence type="predicted"/>
<gene>
    <name evidence="2" type="ORF">MA16_Dca003400</name>
</gene>